<dbReference type="RefSeq" id="WP_344698969.1">
    <property type="nucleotide sequence ID" value="NZ_BAABBM010000001.1"/>
</dbReference>
<evidence type="ECO:0000259" key="1">
    <source>
        <dbReference type="Pfam" id="PF09722"/>
    </source>
</evidence>
<keyword evidence="3" id="KW-1185">Reference proteome</keyword>
<name>A0ABP7LB88_9SPHN</name>
<gene>
    <name evidence="2" type="ORF">GCM10022276_14150</name>
</gene>
<evidence type="ECO:0000313" key="2">
    <source>
        <dbReference type="EMBL" id="GAA3896329.1"/>
    </source>
</evidence>
<evidence type="ECO:0000313" key="3">
    <source>
        <dbReference type="Proteomes" id="UP001500827"/>
    </source>
</evidence>
<dbReference type="InterPro" id="IPR024467">
    <property type="entry name" value="Xre/MbcA/ParS-like_toxin-bd"/>
</dbReference>
<proteinExistence type="predicted"/>
<comment type="caution">
    <text evidence="2">The sequence shown here is derived from an EMBL/GenBank/DDBJ whole genome shotgun (WGS) entry which is preliminary data.</text>
</comment>
<sequence length="67" mass="7498">MPHLEERRTEMYRLAAKVLGSAENAEDWMRHPALGLNGQVPAELIGTAEGVELVETLLMQIEYGVYV</sequence>
<feature type="domain" description="Antitoxin Xre/MbcA/ParS-like toxin-binding" evidence="1">
    <location>
        <begin position="15"/>
        <end position="64"/>
    </location>
</feature>
<accession>A0ABP7LB88</accession>
<dbReference type="Proteomes" id="UP001500827">
    <property type="component" value="Unassembled WGS sequence"/>
</dbReference>
<reference evidence="3" key="1">
    <citation type="journal article" date="2019" name="Int. J. Syst. Evol. Microbiol.">
        <title>The Global Catalogue of Microorganisms (GCM) 10K type strain sequencing project: providing services to taxonomists for standard genome sequencing and annotation.</title>
        <authorList>
            <consortium name="The Broad Institute Genomics Platform"/>
            <consortium name="The Broad Institute Genome Sequencing Center for Infectious Disease"/>
            <person name="Wu L."/>
            <person name="Ma J."/>
        </authorList>
    </citation>
    <scope>NUCLEOTIDE SEQUENCE [LARGE SCALE GENOMIC DNA]</scope>
    <source>
        <strain evidence="3">JCM 17543</strain>
    </source>
</reference>
<organism evidence="2 3">
    <name type="scientific">Sphingomonas limnosediminicola</name>
    <dbReference type="NCBI Taxonomy" id="940133"/>
    <lineage>
        <taxon>Bacteria</taxon>
        <taxon>Pseudomonadati</taxon>
        <taxon>Pseudomonadota</taxon>
        <taxon>Alphaproteobacteria</taxon>
        <taxon>Sphingomonadales</taxon>
        <taxon>Sphingomonadaceae</taxon>
        <taxon>Sphingomonas</taxon>
    </lineage>
</organism>
<dbReference type="EMBL" id="BAABBM010000001">
    <property type="protein sequence ID" value="GAA3896329.1"/>
    <property type="molecule type" value="Genomic_DNA"/>
</dbReference>
<dbReference type="Pfam" id="PF09722">
    <property type="entry name" value="Xre_MbcA_ParS_C"/>
    <property type="match status" value="1"/>
</dbReference>
<protein>
    <recommendedName>
        <fullName evidence="1">Antitoxin Xre/MbcA/ParS-like toxin-binding domain-containing protein</fullName>
    </recommendedName>
</protein>